<protein>
    <submittedName>
        <fullName evidence="1">Uncharacterized protein</fullName>
    </submittedName>
</protein>
<comment type="caution">
    <text evidence="1">The sequence shown here is derived from an EMBL/GenBank/DDBJ whole genome shotgun (WGS) entry which is preliminary data.</text>
</comment>
<dbReference type="AlphaFoldDB" id="A0A926NUU1"/>
<dbReference type="Proteomes" id="UP000619078">
    <property type="component" value="Unassembled WGS sequence"/>
</dbReference>
<evidence type="ECO:0000313" key="2">
    <source>
        <dbReference type="Proteomes" id="UP000619078"/>
    </source>
</evidence>
<keyword evidence="2" id="KW-1185">Reference proteome</keyword>
<sequence length="133" mass="15343">MILVSGCLRKCGRDLPKFAQQADELRDTLKQYNFFVSLPDGEQKKLLKGEQAFYLNREALEQRMGTGRSDLKAVYRLLSIQAHTLPMSFYRTIEQRRGTGVETETEIHYICMAGIPKIPLFLVILSLRNNRSF</sequence>
<organism evidence="1 2">
    <name type="scientific">Mucilaginibacter glaciei</name>
    <dbReference type="NCBI Taxonomy" id="2772109"/>
    <lineage>
        <taxon>Bacteria</taxon>
        <taxon>Pseudomonadati</taxon>
        <taxon>Bacteroidota</taxon>
        <taxon>Sphingobacteriia</taxon>
        <taxon>Sphingobacteriales</taxon>
        <taxon>Sphingobacteriaceae</taxon>
        <taxon>Mucilaginibacter</taxon>
    </lineage>
</organism>
<evidence type="ECO:0000313" key="1">
    <source>
        <dbReference type="EMBL" id="MBD1395120.1"/>
    </source>
</evidence>
<reference evidence="1" key="1">
    <citation type="submission" date="2020-09" db="EMBL/GenBank/DDBJ databases">
        <title>Novel species of Mucilaginibacter isolated from a glacier on the Tibetan Plateau.</title>
        <authorList>
            <person name="Liu Q."/>
            <person name="Xin Y.-H."/>
        </authorList>
    </citation>
    <scope>NUCLEOTIDE SEQUENCE</scope>
    <source>
        <strain evidence="1">ZB1P21</strain>
    </source>
</reference>
<accession>A0A926NUU1</accession>
<name>A0A926NUU1_9SPHI</name>
<dbReference type="RefSeq" id="WP_191165432.1">
    <property type="nucleotide sequence ID" value="NZ_JACWMX010000009.1"/>
</dbReference>
<proteinExistence type="predicted"/>
<gene>
    <name evidence="1" type="ORF">IDJ76_18595</name>
</gene>
<dbReference type="EMBL" id="JACWMX010000009">
    <property type="protein sequence ID" value="MBD1395120.1"/>
    <property type="molecule type" value="Genomic_DNA"/>
</dbReference>